<sequence length="120" mass="13659">MPAFIVARLYRALPLVVILAVIAVAIYVIVSWRYTPAKAKEVLIKCFIVLNAALSILFVLATLYAWLEGNAFVADFFITLLVTTLICLGITFVCRWRFLKHNPNYRWKLTGRATKGPRKK</sequence>
<feature type="transmembrane region" description="Helical" evidence="1">
    <location>
        <begin position="72"/>
        <end position="98"/>
    </location>
</feature>
<keyword evidence="1" id="KW-0812">Transmembrane</keyword>
<accession>A0A3N0AT49</accession>
<protein>
    <recommendedName>
        <fullName evidence="4">Guanylate cyclase</fullName>
    </recommendedName>
</protein>
<dbReference type="EMBL" id="QIBX01000021">
    <property type="protein sequence ID" value="RNL37995.1"/>
    <property type="molecule type" value="Genomic_DNA"/>
</dbReference>
<keyword evidence="1" id="KW-1133">Transmembrane helix</keyword>
<gene>
    <name evidence="2" type="ORF">DMP06_09905</name>
</gene>
<dbReference type="RefSeq" id="WP_123209574.1">
    <property type="nucleotide sequence ID" value="NZ_JBHTHO010000019.1"/>
</dbReference>
<keyword evidence="3" id="KW-1185">Reference proteome</keyword>
<keyword evidence="1" id="KW-0472">Membrane</keyword>
<evidence type="ECO:0000256" key="1">
    <source>
        <dbReference type="SAM" id="Phobius"/>
    </source>
</evidence>
<dbReference type="Proteomes" id="UP000269591">
    <property type="component" value="Unassembled WGS sequence"/>
</dbReference>
<proteinExistence type="predicted"/>
<comment type="caution">
    <text evidence="2">The sequence shown here is derived from an EMBL/GenBank/DDBJ whole genome shotgun (WGS) entry which is preliminary data.</text>
</comment>
<dbReference type="AlphaFoldDB" id="A0A3N0AT49"/>
<feature type="transmembrane region" description="Helical" evidence="1">
    <location>
        <begin position="12"/>
        <end position="30"/>
    </location>
</feature>
<dbReference type="OrthoDB" id="3197138at2"/>
<evidence type="ECO:0008006" key="4">
    <source>
        <dbReference type="Google" id="ProtNLM"/>
    </source>
</evidence>
<name>A0A3N0AT49_9ACTN</name>
<organism evidence="2 3">
    <name type="scientific">Slackia equolifaciens</name>
    <dbReference type="NCBI Taxonomy" id="498718"/>
    <lineage>
        <taxon>Bacteria</taxon>
        <taxon>Bacillati</taxon>
        <taxon>Actinomycetota</taxon>
        <taxon>Coriobacteriia</taxon>
        <taxon>Eggerthellales</taxon>
        <taxon>Eggerthellaceae</taxon>
        <taxon>Slackia</taxon>
    </lineage>
</organism>
<evidence type="ECO:0000313" key="2">
    <source>
        <dbReference type="EMBL" id="RNL37995.1"/>
    </source>
</evidence>
<reference evidence="3" key="1">
    <citation type="submission" date="2018-05" db="EMBL/GenBank/DDBJ databases">
        <title>Genome Sequencing of selected type strains of the family Eggerthellaceae.</title>
        <authorList>
            <person name="Danylec N."/>
            <person name="Stoll D.A."/>
            <person name="Doetsch A."/>
            <person name="Huch M."/>
        </authorList>
    </citation>
    <scope>NUCLEOTIDE SEQUENCE [LARGE SCALE GENOMIC DNA]</scope>
    <source>
        <strain evidence="3">DSM 24851</strain>
    </source>
</reference>
<feature type="transmembrane region" description="Helical" evidence="1">
    <location>
        <begin position="42"/>
        <end position="66"/>
    </location>
</feature>
<evidence type="ECO:0000313" key="3">
    <source>
        <dbReference type="Proteomes" id="UP000269591"/>
    </source>
</evidence>